<evidence type="ECO:0000256" key="2">
    <source>
        <dbReference type="ARBA" id="ARBA00005208"/>
    </source>
</evidence>
<dbReference type="GO" id="GO:0019134">
    <property type="term" value="F:glucosamine-1-phosphate N-acetyltransferase activity"/>
    <property type="evidence" value="ECO:0007669"/>
    <property type="project" value="UniProtKB-EC"/>
</dbReference>
<dbReference type="AlphaFoldDB" id="A0A1F5UYT4"/>
<gene>
    <name evidence="12" type="ORF">A2Z21_03900</name>
</gene>
<keyword evidence="6" id="KW-0548">Nucleotidyltransferase</keyword>
<dbReference type="Pfam" id="PF00483">
    <property type="entry name" value="NTP_transferase"/>
    <property type="match status" value="1"/>
</dbReference>
<evidence type="ECO:0000256" key="3">
    <source>
        <dbReference type="ARBA" id="ARBA00007707"/>
    </source>
</evidence>
<dbReference type="Pfam" id="PF00132">
    <property type="entry name" value="Hexapep"/>
    <property type="match status" value="1"/>
</dbReference>
<comment type="pathway">
    <text evidence="2">Nucleotide-sugar biosynthesis; UDP-N-acetyl-alpha-D-glucosamine biosynthesis; UDP-N-acetyl-alpha-D-glucosamine from N-acetyl-alpha-D-glucosamine 1-phosphate: step 1/1.</text>
</comment>
<comment type="similarity">
    <text evidence="3">In the C-terminal section; belongs to the transferase hexapeptide repeat family.</text>
</comment>
<evidence type="ECO:0000256" key="6">
    <source>
        <dbReference type="ARBA" id="ARBA00022695"/>
    </source>
</evidence>
<accession>A0A1F5UYT4</accession>
<dbReference type="InterPro" id="IPR001451">
    <property type="entry name" value="Hexapep"/>
</dbReference>
<dbReference type="GO" id="GO:0003977">
    <property type="term" value="F:UDP-N-acetylglucosamine diphosphorylase activity"/>
    <property type="evidence" value="ECO:0007669"/>
    <property type="project" value="UniProtKB-EC"/>
</dbReference>
<name>A0A1F5UYT4_FRAXR</name>
<evidence type="ECO:0000256" key="10">
    <source>
        <dbReference type="ARBA" id="ARBA00048493"/>
    </source>
</evidence>
<dbReference type="Gene3D" id="2.160.10.10">
    <property type="entry name" value="Hexapeptide repeat proteins"/>
    <property type="match status" value="1"/>
</dbReference>
<comment type="caution">
    <text evidence="12">The sequence shown here is derived from an EMBL/GenBank/DDBJ whole genome shotgun (WGS) entry which is preliminary data.</text>
</comment>
<dbReference type="InterPro" id="IPR050065">
    <property type="entry name" value="GlmU-like"/>
</dbReference>
<reference evidence="12 13" key="1">
    <citation type="journal article" date="2016" name="Nat. Commun.">
        <title>Thousands of microbial genomes shed light on interconnected biogeochemical processes in an aquifer system.</title>
        <authorList>
            <person name="Anantharaman K."/>
            <person name="Brown C.T."/>
            <person name="Hug L.A."/>
            <person name="Sharon I."/>
            <person name="Castelle C.J."/>
            <person name="Probst A.J."/>
            <person name="Thomas B.C."/>
            <person name="Singh A."/>
            <person name="Wilkins M.J."/>
            <person name="Karaoz U."/>
            <person name="Brodie E.L."/>
            <person name="Williams K.H."/>
            <person name="Hubbard S.S."/>
            <person name="Banfield J.F."/>
        </authorList>
    </citation>
    <scope>NUCLEOTIDE SEQUENCE [LARGE SCALE GENOMIC DNA]</scope>
    <source>
        <strain evidence="13">RBG_16_55_9</strain>
    </source>
</reference>
<dbReference type="PANTHER" id="PTHR43584">
    <property type="entry name" value="NUCLEOTIDYL TRANSFERASE"/>
    <property type="match status" value="1"/>
</dbReference>
<keyword evidence="5" id="KW-0808">Transferase</keyword>
<feature type="domain" description="Nucleotidyl transferase" evidence="11">
    <location>
        <begin position="2"/>
        <end position="205"/>
    </location>
</feature>
<protein>
    <recommendedName>
        <fullName evidence="11">Nucleotidyl transferase domain-containing protein</fullName>
    </recommendedName>
</protein>
<evidence type="ECO:0000313" key="13">
    <source>
        <dbReference type="Proteomes" id="UP000179157"/>
    </source>
</evidence>
<dbReference type="SUPFAM" id="SSF51161">
    <property type="entry name" value="Trimeric LpxA-like enzymes"/>
    <property type="match status" value="1"/>
</dbReference>
<evidence type="ECO:0000256" key="7">
    <source>
        <dbReference type="ARBA" id="ARBA00023268"/>
    </source>
</evidence>
<dbReference type="STRING" id="1817864.A2Z21_03900"/>
<evidence type="ECO:0000256" key="1">
    <source>
        <dbReference type="ARBA" id="ARBA00005166"/>
    </source>
</evidence>
<comment type="similarity">
    <text evidence="4">In the N-terminal section; belongs to the N-acetylglucosamine-1-phosphate uridyltransferase family.</text>
</comment>
<evidence type="ECO:0000256" key="4">
    <source>
        <dbReference type="ARBA" id="ARBA00007947"/>
    </source>
</evidence>
<keyword evidence="7" id="KW-0511">Multifunctional enzyme</keyword>
<dbReference type="SUPFAM" id="SSF53448">
    <property type="entry name" value="Nucleotide-diphospho-sugar transferases"/>
    <property type="match status" value="1"/>
</dbReference>
<comment type="pathway">
    <text evidence="1">Nucleotide-sugar biosynthesis; UDP-N-acetyl-alpha-D-glucosamine biosynthesis; N-acetyl-alpha-D-glucosamine 1-phosphate from alpha-D-glucosamine 6-phosphate (route II): step 2/2.</text>
</comment>
<evidence type="ECO:0000259" key="11">
    <source>
        <dbReference type="Pfam" id="PF00483"/>
    </source>
</evidence>
<evidence type="ECO:0000313" key="12">
    <source>
        <dbReference type="EMBL" id="OGF56305.1"/>
    </source>
</evidence>
<comment type="catalytic activity">
    <reaction evidence="9">
        <text>alpha-D-glucosamine 1-phosphate + acetyl-CoA = N-acetyl-alpha-D-glucosamine 1-phosphate + CoA + H(+)</text>
        <dbReference type="Rhea" id="RHEA:13725"/>
        <dbReference type="ChEBI" id="CHEBI:15378"/>
        <dbReference type="ChEBI" id="CHEBI:57287"/>
        <dbReference type="ChEBI" id="CHEBI:57288"/>
        <dbReference type="ChEBI" id="CHEBI:57776"/>
        <dbReference type="ChEBI" id="CHEBI:58516"/>
        <dbReference type="EC" id="2.3.1.157"/>
    </reaction>
</comment>
<dbReference type="Gene3D" id="3.90.550.10">
    <property type="entry name" value="Spore Coat Polysaccharide Biosynthesis Protein SpsA, Chain A"/>
    <property type="match status" value="1"/>
</dbReference>
<evidence type="ECO:0000256" key="5">
    <source>
        <dbReference type="ARBA" id="ARBA00022679"/>
    </source>
</evidence>
<sequence>MKAVLLAAGESSRFWPLSEGHHKSLFCLMGKPLIQWTLEALERVGVKEIIIVQAPTQAVERALKDVELKLRVRYVVQEQPKGMGDALRAASRELEDSFFLLHAHEFTADLWLKLMMKKSRATRAKMILAGQATQEPWKYGMLALKGDRVTRIVEKPAAKDAPSEVRALGIYLLPREFLDDLTHVKEHPYAYEEALGRYMGKQDVRVVIQEETSPSIKYPWDLLAATRLLMDEHLEAYRAPTAQVSPLAHLEGEIYIGERVKIHEYAVIKGPCYIGNDCVIGTHALVREYTDLEDGVVIGAHAEVARCLFQEKSSTHSGYFGDSIFDRGARAGAGTVTANVKVHRDEIRPIVKGQRVPTGLRSLGAIVGAKTQLGISAMTMPGVLIGANSFVGPGTVVDENVPSSTRLYLRQDRVMKRKKARRERLSTVDKGEGIC</sequence>
<proteinExistence type="inferred from homology"/>
<dbReference type="Proteomes" id="UP000179157">
    <property type="component" value="Unassembled WGS sequence"/>
</dbReference>
<keyword evidence="8" id="KW-0012">Acyltransferase</keyword>
<comment type="catalytic activity">
    <reaction evidence="10">
        <text>N-acetyl-alpha-D-glucosamine 1-phosphate + UTP + H(+) = UDP-N-acetyl-alpha-D-glucosamine + diphosphate</text>
        <dbReference type="Rhea" id="RHEA:13509"/>
        <dbReference type="ChEBI" id="CHEBI:15378"/>
        <dbReference type="ChEBI" id="CHEBI:33019"/>
        <dbReference type="ChEBI" id="CHEBI:46398"/>
        <dbReference type="ChEBI" id="CHEBI:57705"/>
        <dbReference type="ChEBI" id="CHEBI:57776"/>
        <dbReference type="EC" id="2.7.7.23"/>
    </reaction>
</comment>
<organism evidence="12 13">
    <name type="scientific">Fraserbacteria sp. (strain RBG_16_55_9)</name>
    <dbReference type="NCBI Taxonomy" id="1817864"/>
    <lineage>
        <taxon>Bacteria</taxon>
        <taxon>Candidatus Fraseribacteriota</taxon>
    </lineage>
</organism>
<dbReference type="PANTHER" id="PTHR43584:SF8">
    <property type="entry name" value="N-ACETYLMURAMATE ALPHA-1-PHOSPHATE URIDYLYLTRANSFERASE"/>
    <property type="match status" value="1"/>
</dbReference>
<dbReference type="InterPro" id="IPR011004">
    <property type="entry name" value="Trimer_LpxA-like_sf"/>
</dbReference>
<evidence type="ECO:0000256" key="8">
    <source>
        <dbReference type="ARBA" id="ARBA00023315"/>
    </source>
</evidence>
<dbReference type="EMBL" id="MFGX01000038">
    <property type="protein sequence ID" value="OGF56305.1"/>
    <property type="molecule type" value="Genomic_DNA"/>
</dbReference>
<dbReference type="InterPro" id="IPR005835">
    <property type="entry name" value="NTP_transferase_dom"/>
</dbReference>
<dbReference type="InterPro" id="IPR029044">
    <property type="entry name" value="Nucleotide-diphossugar_trans"/>
</dbReference>
<evidence type="ECO:0000256" key="9">
    <source>
        <dbReference type="ARBA" id="ARBA00048247"/>
    </source>
</evidence>